<keyword evidence="8" id="KW-1185">Reference proteome</keyword>
<feature type="transmembrane region" description="Helical" evidence="5">
    <location>
        <begin position="421"/>
        <end position="440"/>
    </location>
</feature>
<comment type="subcellular location">
    <subcellularLocation>
        <location evidence="1">Cell membrane</location>
        <topology evidence="1">Multi-pass membrane protein</topology>
    </subcellularLocation>
</comment>
<sequence>MSSTTSRRGLTVGLLTCVTAVAFEGMAVVTAMPAAAADLGDLHLYAWAFTAVMIAQLVSIVVSGRVADAVGPVKPLLAGLVVFAVGIVVAALAPSMLVLLIGRFVQGLGGGAVSLTLMVVTAVAYDPAERAKVMTWYSACWMLPSFVGPAVAAWLSENLSWHWVFWAVLPFVAAGAALMAPGLAHLAGREGPDADAAASPVPTHAAVLVAAGIALVQFAGQRLEPLSLVWLALGVGALVLWFGRLMPRGFAPGASGLPAVVAVRLLVSGTFFGSQAFLPLMLTTRGVALQVAGLVITVGSVGWMVGSWLQARPWLRLSRDRIILVGAGCVASGVAVLALSAWFGGAGLVLPSVGSILAGIGMGLQSSSTALATMQLSPEHEIGRNTSSLQVGETTGNALFAGAAGTIFAALNPLAPDAVTFGWVMTAMAGLTALGVWTATRIGHVKNHSLAVAET</sequence>
<dbReference type="PANTHER" id="PTHR23501:SF154">
    <property type="entry name" value="MULTIDRUG-EFFLUX TRANSPORTER RV1634-RELATED"/>
    <property type="match status" value="1"/>
</dbReference>
<evidence type="ECO:0000313" key="8">
    <source>
        <dbReference type="Proteomes" id="UP000292373"/>
    </source>
</evidence>
<evidence type="ECO:0000256" key="3">
    <source>
        <dbReference type="ARBA" id="ARBA00022989"/>
    </source>
</evidence>
<feature type="transmembrane region" description="Helical" evidence="5">
    <location>
        <begin position="321"/>
        <end position="343"/>
    </location>
</feature>
<dbReference type="InterPro" id="IPR011701">
    <property type="entry name" value="MFS"/>
</dbReference>
<evidence type="ECO:0000256" key="2">
    <source>
        <dbReference type="ARBA" id="ARBA00022692"/>
    </source>
</evidence>
<keyword evidence="2 5" id="KW-0812">Transmembrane</keyword>
<keyword evidence="4 5" id="KW-0472">Membrane</keyword>
<dbReference type="EMBL" id="SDMQ01000003">
    <property type="protein sequence ID" value="TBT86549.1"/>
    <property type="molecule type" value="Genomic_DNA"/>
</dbReference>
<dbReference type="GO" id="GO:0005886">
    <property type="term" value="C:plasma membrane"/>
    <property type="evidence" value="ECO:0007669"/>
    <property type="project" value="UniProtKB-SubCell"/>
</dbReference>
<protein>
    <submittedName>
        <fullName evidence="7">MFS transporter</fullName>
    </submittedName>
</protein>
<feature type="transmembrane region" description="Helical" evidence="5">
    <location>
        <begin position="201"/>
        <end position="220"/>
    </location>
</feature>
<feature type="transmembrane region" description="Helical" evidence="5">
    <location>
        <begin position="76"/>
        <end position="101"/>
    </location>
</feature>
<feature type="transmembrane region" description="Helical" evidence="5">
    <location>
        <begin position="257"/>
        <end position="281"/>
    </location>
</feature>
<evidence type="ECO:0000313" key="7">
    <source>
        <dbReference type="EMBL" id="TBT86549.1"/>
    </source>
</evidence>
<feature type="transmembrane region" description="Helical" evidence="5">
    <location>
        <begin position="137"/>
        <end position="155"/>
    </location>
</feature>
<feature type="domain" description="Major facilitator superfamily (MFS) profile" evidence="6">
    <location>
        <begin position="1"/>
        <end position="447"/>
    </location>
</feature>
<comment type="caution">
    <text evidence="7">The sequence shown here is derived from an EMBL/GenBank/DDBJ whole genome shotgun (WGS) entry which is preliminary data.</text>
</comment>
<keyword evidence="3 5" id="KW-1133">Transmembrane helix</keyword>
<dbReference type="GO" id="GO:0022857">
    <property type="term" value="F:transmembrane transporter activity"/>
    <property type="evidence" value="ECO:0007669"/>
    <property type="project" value="InterPro"/>
</dbReference>
<feature type="transmembrane region" description="Helical" evidence="5">
    <location>
        <begin position="226"/>
        <end position="245"/>
    </location>
</feature>
<organism evidence="7 8">
    <name type="scientific">Propioniciclava sinopodophylli</name>
    <dbReference type="NCBI Taxonomy" id="1837344"/>
    <lineage>
        <taxon>Bacteria</taxon>
        <taxon>Bacillati</taxon>
        <taxon>Actinomycetota</taxon>
        <taxon>Actinomycetes</taxon>
        <taxon>Propionibacteriales</taxon>
        <taxon>Propionibacteriaceae</taxon>
        <taxon>Propioniciclava</taxon>
    </lineage>
</organism>
<dbReference type="Proteomes" id="UP000292373">
    <property type="component" value="Unassembled WGS sequence"/>
</dbReference>
<feature type="transmembrane region" description="Helical" evidence="5">
    <location>
        <begin position="287"/>
        <end position="309"/>
    </location>
</feature>
<gene>
    <name evidence="7" type="ORF">ET989_04335</name>
</gene>
<proteinExistence type="predicted"/>
<dbReference type="SUPFAM" id="SSF103473">
    <property type="entry name" value="MFS general substrate transporter"/>
    <property type="match status" value="1"/>
</dbReference>
<feature type="transmembrane region" description="Helical" evidence="5">
    <location>
        <begin position="46"/>
        <end position="64"/>
    </location>
</feature>
<dbReference type="PROSITE" id="PS50850">
    <property type="entry name" value="MFS"/>
    <property type="match status" value="1"/>
</dbReference>
<evidence type="ECO:0000256" key="4">
    <source>
        <dbReference type="ARBA" id="ARBA00023136"/>
    </source>
</evidence>
<evidence type="ECO:0000256" key="1">
    <source>
        <dbReference type="ARBA" id="ARBA00004651"/>
    </source>
</evidence>
<dbReference type="AlphaFoldDB" id="A0A4Q9KF19"/>
<dbReference type="Gene3D" id="1.20.1250.20">
    <property type="entry name" value="MFS general substrate transporter like domains"/>
    <property type="match status" value="1"/>
</dbReference>
<evidence type="ECO:0000259" key="6">
    <source>
        <dbReference type="PROSITE" id="PS50850"/>
    </source>
</evidence>
<feature type="transmembrane region" description="Helical" evidence="5">
    <location>
        <begin position="107"/>
        <end position="125"/>
    </location>
</feature>
<accession>A0A4Q9KF19</accession>
<feature type="transmembrane region" description="Helical" evidence="5">
    <location>
        <begin position="161"/>
        <end position="180"/>
    </location>
</feature>
<dbReference type="Pfam" id="PF07690">
    <property type="entry name" value="MFS_1"/>
    <property type="match status" value="1"/>
</dbReference>
<dbReference type="InterPro" id="IPR020846">
    <property type="entry name" value="MFS_dom"/>
</dbReference>
<dbReference type="OrthoDB" id="9778875at2"/>
<dbReference type="PANTHER" id="PTHR23501">
    <property type="entry name" value="MAJOR FACILITATOR SUPERFAMILY"/>
    <property type="match status" value="1"/>
</dbReference>
<name>A0A4Q9KF19_9ACTN</name>
<evidence type="ECO:0000256" key="5">
    <source>
        <dbReference type="SAM" id="Phobius"/>
    </source>
</evidence>
<reference evidence="7 8" key="1">
    <citation type="submission" date="2019-01" db="EMBL/GenBank/DDBJ databases">
        <title>Lactibacter flavus gen. nov., sp. nov., a novel bacterium of the family Propionibacteriaceae isolated from raw milk and dairy products.</title>
        <authorList>
            <person name="Huptas C."/>
            <person name="Wenning M."/>
            <person name="Breitenwieser F."/>
            <person name="Doll E."/>
            <person name="Von Neubeck M."/>
            <person name="Busse H.-J."/>
            <person name="Scherer S."/>
        </authorList>
    </citation>
    <scope>NUCLEOTIDE SEQUENCE [LARGE SCALE GENOMIC DNA]</scope>
    <source>
        <strain evidence="7 8">KCTC 33808</strain>
    </source>
</reference>
<dbReference type="InterPro" id="IPR036259">
    <property type="entry name" value="MFS_trans_sf"/>
</dbReference>
<dbReference type="RefSeq" id="WP_131167334.1">
    <property type="nucleotide sequence ID" value="NZ_SDMQ01000003.1"/>
</dbReference>